<proteinExistence type="predicted"/>
<accession>W9GQA2</accession>
<gene>
    <name evidence="1" type="ORF">N825_29985</name>
</gene>
<reference evidence="1 2" key="1">
    <citation type="submission" date="2013-08" db="EMBL/GenBank/DDBJ databases">
        <title>The genome sequence of Skermanella stibiiresistens.</title>
        <authorList>
            <person name="Zhu W."/>
            <person name="Wang G."/>
        </authorList>
    </citation>
    <scope>NUCLEOTIDE SEQUENCE [LARGE SCALE GENOMIC DNA]</scope>
    <source>
        <strain evidence="1 2">SB22</strain>
    </source>
</reference>
<evidence type="ECO:0000313" key="1">
    <source>
        <dbReference type="EMBL" id="EWY36090.1"/>
    </source>
</evidence>
<name>W9GQA2_9PROT</name>
<dbReference type="EMBL" id="AVFL01000053">
    <property type="protein sequence ID" value="EWY36090.1"/>
    <property type="molecule type" value="Genomic_DNA"/>
</dbReference>
<comment type="caution">
    <text evidence="1">The sequence shown here is derived from an EMBL/GenBank/DDBJ whole genome shotgun (WGS) entry which is preliminary data.</text>
</comment>
<organism evidence="1 2">
    <name type="scientific">Skermanella stibiiresistens SB22</name>
    <dbReference type="NCBI Taxonomy" id="1385369"/>
    <lineage>
        <taxon>Bacteria</taxon>
        <taxon>Pseudomonadati</taxon>
        <taxon>Pseudomonadota</taxon>
        <taxon>Alphaproteobacteria</taxon>
        <taxon>Rhodospirillales</taxon>
        <taxon>Azospirillaceae</taxon>
        <taxon>Skermanella</taxon>
    </lineage>
</organism>
<sequence>MRDRVRDDLFFVAPDPAFMPHKASAARRRHIPQPKLCVTNWAAYNEAPRLRGSLTVWFKDDAIAAWKAAPRMTRCGQPHYWDLATH</sequence>
<keyword evidence="2" id="KW-1185">Reference proteome</keyword>
<protein>
    <recommendedName>
        <fullName evidence="3">Transposase DDE domain-containing protein</fullName>
    </recommendedName>
</protein>
<evidence type="ECO:0000313" key="2">
    <source>
        <dbReference type="Proteomes" id="UP000019486"/>
    </source>
</evidence>
<dbReference type="Proteomes" id="UP000019486">
    <property type="component" value="Unassembled WGS sequence"/>
</dbReference>
<evidence type="ECO:0008006" key="3">
    <source>
        <dbReference type="Google" id="ProtNLM"/>
    </source>
</evidence>
<dbReference type="AlphaFoldDB" id="W9GQA2"/>